<dbReference type="PANTHER" id="PTHR13966">
    <property type="entry name" value="ENDONUCLEASE RELATED"/>
    <property type="match status" value="1"/>
</dbReference>
<dbReference type="InterPro" id="IPR040255">
    <property type="entry name" value="Non-specific_endonuclease"/>
</dbReference>
<feature type="domain" description="DNA/RNA non-specific endonuclease/pyrophosphatase/phosphodiesterase" evidence="10">
    <location>
        <begin position="64"/>
        <end position="257"/>
    </location>
</feature>
<sequence length="273" mass="32016">MRRVNSYKKNKTIYTVLILICIIGFWLFENFYTPDTYSAPKGQRTNTEIPLHFMPSSTTGAIAVHDNFTLSYNEPYEQAEWVAYLLRKNHLTYDDRKRPYFIEDPKVKTKSADWRNYKRSGYDRGHLCPAGDRRFSEYAYNETFYTSNISPQNRDFNAGIWNQLEMKVRQWVKRGDDLFIVTGGILENGLEEIGDEDVDVPRYFYKIVAKGNADSIKVLAFLMPNEPSNESLRRFTVTVDKLEKLTGIDFFQELPNDLEQKLESEINTKGWKF</sequence>
<keyword evidence="8" id="KW-1133">Transmembrane helix</keyword>
<name>A0A3B0T9W4_9ZZZZ</name>
<dbReference type="AlphaFoldDB" id="A0A3B0T9W4"/>
<dbReference type="SUPFAM" id="SSF54060">
    <property type="entry name" value="His-Me finger endonucleases"/>
    <property type="match status" value="1"/>
</dbReference>
<dbReference type="Pfam" id="PF01223">
    <property type="entry name" value="Endonuclease_NS"/>
    <property type="match status" value="1"/>
</dbReference>
<evidence type="ECO:0000259" key="10">
    <source>
        <dbReference type="SMART" id="SM00892"/>
    </source>
</evidence>
<evidence type="ECO:0000256" key="2">
    <source>
        <dbReference type="ARBA" id="ARBA00010052"/>
    </source>
</evidence>
<evidence type="ECO:0000256" key="3">
    <source>
        <dbReference type="ARBA" id="ARBA00022722"/>
    </source>
</evidence>
<feature type="domain" description="ENPP1-3/EXOG-like endonuclease/phosphodiesterase" evidence="9">
    <location>
        <begin position="65"/>
        <end position="257"/>
    </location>
</feature>
<organism evidence="11">
    <name type="scientific">hydrothermal vent metagenome</name>
    <dbReference type="NCBI Taxonomy" id="652676"/>
    <lineage>
        <taxon>unclassified sequences</taxon>
        <taxon>metagenomes</taxon>
        <taxon>ecological metagenomes</taxon>
    </lineage>
</organism>
<evidence type="ECO:0000313" key="11">
    <source>
        <dbReference type="EMBL" id="VAW11282.1"/>
    </source>
</evidence>
<keyword evidence="3" id="KW-0540">Nuclease</keyword>
<keyword evidence="8" id="KW-0472">Membrane</keyword>
<evidence type="ECO:0000259" key="9">
    <source>
        <dbReference type="SMART" id="SM00477"/>
    </source>
</evidence>
<dbReference type="InterPro" id="IPR044925">
    <property type="entry name" value="His-Me_finger_sf"/>
</dbReference>
<evidence type="ECO:0000256" key="7">
    <source>
        <dbReference type="ARBA" id="ARBA00022842"/>
    </source>
</evidence>
<feature type="transmembrane region" description="Helical" evidence="8">
    <location>
        <begin position="12"/>
        <end position="28"/>
    </location>
</feature>
<gene>
    <name evidence="11" type="ORF">MNBD_BACTEROID03-259</name>
</gene>
<keyword evidence="8" id="KW-0812">Transmembrane</keyword>
<dbReference type="PANTHER" id="PTHR13966:SF5">
    <property type="entry name" value="ENDONUCLEASE G, MITOCHONDRIAL"/>
    <property type="match status" value="1"/>
</dbReference>
<protein>
    <submittedName>
        <fullName evidence="11">DNA/RNA non-specific endonuclease</fullName>
    </submittedName>
</protein>
<proteinExistence type="inferred from homology"/>
<keyword evidence="6" id="KW-0378">Hydrolase</keyword>
<evidence type="ECO:0000256" key="4">
    <source>
        <dbReference type="ARBA" id="ARBA00022723"/>
    </source>
</evidence>
<dbReference type="InterPro" id="IPR020821">
    <property type="entry name" value="ENPP1-3/EXOG-like_nuc-like"/>
</dbReference>
<dbReference type="InterPro" id="IPR018524">
    <property type="entry name" value="DNA/RNA_endonuclease_AS"/>
</dbReference>
<dbReference type="EMBL" id="UOEL01000058">
    <property type="protein sequence ID" value="VAW11282.1"/>
    <property type="molecule type" value="Genomic_DNA"/>
</dbReference>
<dbReference type="GO" id="GO:0003676">
    <property type="term" value="F:nucleic acid binding"/>
    <property type="evidence" value="ECO:0007669"/>
    <property type="project" value="InterPro"/>
</dbReference>
<dbReference type="CDD" id="cd00091">
    <property type="entry name" value="NUC"/>
    <property type="match status" value="1"/>
</dbReference>
<dbReference type="PROSITE" id="PS01070">
    <property type="entry name" value="NUCLEASE_NON_SPEC"/>
    <property type="match status" value="1"/>
</dbReference>
<dbReference type="InterPro" id="IPR044929">
    <property type="entry name" value="DNA/RNA_non-sp_Endonuclease_sf"/>
</dbReference>
<evidence type="ECO:0000256" key="6">
    <source>
        <dbReference type="ARBA" id="ARBA00022801"/>
    </source>
</evidence>
<keyword evidence="5 11" id="KW-0255">Endonuclease</keyword>
<keyword evidence="7" id="KW-0460">Magnesium</keyword>
<keyword evidence="4" id="KW-0479">Metal-binding</keyword>
<comment type="similarity">
    <text evidence="2">Belongs to the DNA/RNA non-specific endonuclease family.</text>
</comment>
<dbReference type="GO" id="GO:0016787">
    <property type="term" value="F:hydrolase activity"/>
    <property type="evidence" value="ECO:0007669"/>
    <property type="project" value="UniProtKB-KW"/>
</dbReference>
<dbReference type="SMART" id="SM00892">
    <property type="entry name" value="Endonuclease_NS"/>
    <property type="match status" value="1"/>
</dbReference>
<dbReference type="InterPro" id="IPR001604">
    <property type="entry name" value="Endo_G_ENPP1-like_dom"/>
</dbReference>
<dbReference type="SMART" id="SM00477">
    <property type="entry name" value="NUC"/>
    <property type="match status" value="1"/>
</dbReference>
<dbReference type="GO" id="GO:0004519">
    <property type="term" value="F:endonuclease activity"/>
    <property type="evidence" value="ECO:0007669"/>
    <property type="project" value="UniProtKB-KW"/>
</dbReference>
<comment type="cofactor">
    <cofactor evidence="1">
        <name>Mg(2+)</name>
        <dbReference type="ChEBI" id="CHEBI:18420"/>
    </cofactor>
</comment>
<evidence type="ECO:0000256" key="1">
    <source>
        <dbReference type="ARBA" id="ARBA00001946"/>
    </source>
</evidence>
<evidence type="ECO:0000256" key="8">
    <source>
        <dbReference type="SAM" id="Phobius"/>
    </source>
</evidence>
<reference evidence="11" key="1">
    <citation type="submission" date="2018-06" db="EMBL/GenBank/DDBJ databases">
        <authorList>
            <person name="Zhirakovskaya E."/>
        </authorList>
    </citation>
    <scope>NUCLEOTIDE SEQUENCE</scope>
</reference>
<evidence type="ECO:0000256" key="5">
    <source>
        <dbReference type="ARBA" id="ARBA00022759"/>
    </source>
</evidence>
<dbReference type="GO" id="GO:0046872">
    <property type="term" value="F:metal ion binding"/>
    <property type="evidence" value="ECO:0007669"/>
    <property type="project" value="UniProtKB-KW"/>
</dbReference>
<accession>A0A3B0T9W4</accession>
<dbReference type="Gene3D" id="3.40.570.10">
    <property type="entry name" value="Extracellular Endonuclease, subunit A"/>
    <property type="match status" value="1"/>
</dbReference>